<evidence type="ECO:0000313" key="5">
    <source>
        <dbReference type="EMBL" id="KAK2577718.1"/>
    </source>
</evidence>
<protein>
    <recommendedName>
        <fullName evidence="1">RNA-directed DNA polymerase</fullName>
        <ecNumber evidence="1">2.7.7.49</ecNumber>
    </recommendedName>
</protein>
<dbReference type="Gene3D" id="3.30.420.10">
    <property type="entry name" value="Ribonuclease H-like superfamily/Ribonuclease H"/>
    <property type="match status" value="1"/>
</dbReference>
<dbReference type="FunFam" id="3.30.70.270:FF:000026">
    <property type="entry name" value="Transposon Ty3-G Gag-Pol polyprotein"/>
    <property type="match status" value="1"/>
</dbReference>
<dbReference type="Gene3D" id="1.10.340.70">
    <property type="match status" value="1"/>
</dbReference>
<dbReference type="InterPro" id="IPR043502">
    <property type="entry name" value="DNA/RNA_pol_sf"/>
</dbReference>
<dbReference type="SUPFAM" id="SSF56672">
    <property type="entry name" value="DNA/RNA polymerases"/>
    <property type="match status" value="1"/>
</dbReference>
<organism evidence="5 6">
    <name type="scientific">Odynerus spinipes</name>
    <dbReference type="NCBI Taxonomy" id="1348599"/>
    <lineage>
        <taxon>Eukaryota</taxon>
        <taxon>Metazoa</taxon>
        <taxon>Ecdysozoa</taxon>
        <taxon>Arthropoda</taxon>
        <taxon>Hexapoda</taxon>
        <taxon>Insecta</taxon>
        <taxon>Pterygota</taxon>
        <taxon>Neoptera</taxon>
        <taxon>Endopterygota</taxon>
        <taxon>Hymenoptera</taxon>
        <taxon>Apocrita</taxon>
        <taxon>Aculeata</taxon>
        <taxon>Vespoidea</taxon>
        <taxon>Vespidae</taxon>
        <taxon>Eumeninae</taxon>
        <taxon>Odynerus</taxon>
    </lineage>
</organism>
<dbReference type="EMBL" id="JAIFRP010001962">
    <property type="protein sequence ID" value="KAK2577718.1"/>
    <property type="molecule type" value="Genomic_DNA"/>
</dbReference>
<dbReference type="Gene3D" id="3.30.70.270">
    <property type="match status" value="2"/>
</dbReference>
<proteinExistence type="predicted"/>
<keyword evidence="2" id="KW-0511">Multifunctional enzyme</keyword>
<evidence type="ECO:0000259" key="3">
    <source>
        <dbReference type="PROSITE" id="PS50878"/>
    </source>
</evidence>
<dbReference type="Pfam" id="PF00078">
    <property type="entry name" value="RVT_1"/>
    <property type="match status" value="1"/>
</dbReference>
<dbReference type="InterPro" id="IPR001584">
    <property type="entry name" value="Integrase_cat-core"/>
</dbReference>
<reference evidence="5" key="2">
    <citation type="journal article" date="2023" name="Commun. Biol.">
        <title>Intrasexual cuticular hydrocarbon dimorphism in a wasp sheds light on hydrocarbon biosynthesis genes in Hymenoptera.</title>
        <authorList>
            <person name="Moris V.C."/>
            <person name="Podsiadlowski L."/>
            <person name="Martin S."/>
            <person name="Oeyen J.P."/>
            <person name="Donath A."/>
            <person name="Petersen M."/>
            <person name="Wilbrandt J."/>
            <person name="Misof B."/>
            <person name="Liedtke D."/>
            <person name="Thamm M."/>
            <person name="Scheiner R."/>
            <person name="Schmitt T."/>
            <person name="Niehuis O."/>
        </authorList>
    </citation>
    <scope>NUCLEOTIDE SEQUENCE</scope>
    <source>
        <strain evidence="5">GBR_01_08_01A</strain>
    </source>
</reference>
<dbReference type="InterPro" id="IPR041577">
    <property type="entry name" value="RT_RNaseH_2"/>
</dbReference>
<dbReference type="Pfam" id="PF00665">
    <property type="entry name" value="rve"/>
    <property type="match status" value="1"/>
</dbReference>
<accession>A0AAD9RE93</accession>
<feature type="domain" description="Reverse transcriptase" evidence="3">
    <location>
        <begin position="178"/>
        <end position="360"/>
    </location>
</feature>
<dbReference type="CDD" id="cd01647">
    <property type="entry name" value="RT_LTR"/>
    <property type="match status" value="1"/>
</dbReference>
<dbReference type="GO" id="GO:0003676">
    <property type="term" value="F:nucleic acid binding"/>
    <property type="evidence" value="ECO:0007669"/>
    <property type="project" value="InterPro"/>
</dbReference>
<dbReference type="InterPro" id="IPR050951">
    <property type="entry name" value="Retrovirus_Pol_polyprotein"/>
</dbReference>
<dbReference type="PROSITE" id="PS50994">
    <property type="entry name" value="INTEGRASE"/>
    <property type="match status" value="1"/>
</dbReference>
<dbReference type="GO" id="GO:0042575">
    <property type="term" value="C:DNA polymerase complex"/>
    <property type="evidence" value="ECO:0007669"/>
    <property type="project" value="UniProtKB-ARBA"/>
</dbReference>
<dbReference type="InterPro" id="IPR036397">
    <property type="entry name" value="RNaseH_sf"/>
</dbReference>
<evidence type="ECO:0000256" key="1">
    <source>
        <dbReference type="ARBA" id="ARBA00012493"/>
    </source>
</evidence>
<dbReference type="SUPFAM" id="SSF53098">
    <property type="entry name" value="Ribonuclease H-like"/>
    <property type="match status" value="1"/>
</dbReference>
<dbReference type="InterPro" id="IPR012337">
    <property type="entry name" value="RNaseH-like_sf"/>
</dbReference>
<dbReference type="PANTHER" id="PTHR37984">
    <property type="entry name" value="PROTEIN CBG26694"/>
    <property type="match status" value="1"/>
</dbReference>
<name>A0AAD9RE93_9HYME</name>
<evidence type="ECO:0000313" key="6">
    <source>
        <dbReference type="Proteomes" id="UP001258017"/>
    </source>
</evidence>
<dbReference type="GO" id="GO:0015074">
    <property type="term" value="P:DNA integration"/>
    <property type="evidence" value="ECO:0007669"/>
    <property type="project" value="InterPro"/>
</dbReference>
<dbReference type="PROSITE" id="PS50878">
    <property type="entry name" value="RT_POL"/>
    <property type="match status" value="1"/>
</dbReference>
<evidence type="ECO:0000256" key="2">
    <source>
        <dbReference type="ARBA" id="ARBA00023268"/>
    </source>
</evidence>
<keyword evidence="6" id="KW-1185">Reference proteome</keyword>
<dbReference type="Gene3D" id="3.10.10.10">
    <property type="entry name" value="HIV Type 1 Reverse Transcriptase, subunit A, domain 1"/>
    <property type="match status" value="1"/>
</dbReference>
<sequence length="974" mass="114075">MQLPIIEDRNTFKTFNGRKNVAGRISARLKVHKIEKMVNMFAVEDEDFGYDILLGLDSIQKFRLKQDYDFKIYQKEEETQKTESSTRNKEHLVNFNEGIPIEQIKGKLEHLPEEKTKEVKYLIDKYESIFAKNKFDVGKVKDHEAQIKLAERRFIAKKPYRCSMNDQKEIEFQIKELIKADLIEESCSPFAAPVTLAYKRDEEKKTRMCIDFRELNKLVIPEPQPFPLIDEIIAKTSGAEWFSALDINSAFWSIPVRTKDKYKTAFVTQDGHWQWKCLPFGLKNSPSIFQRILSNILRRNNLSAFCINYIDDIIIFSKSFEEHMGHLQKVLRAIYEEGFRLKFEKCSFAKSEVKYLGHIISKNTVRPTTENLISIRNFPVPDSRKKVRQFLGKVNFNHKYIPNTVRLLEPLHNLLRKNVEFAWTQDCEEAFTKTKKLLCSQPVLAIYNADAPTVIYTDASIEGLGAVLKQQQSDGEFKPVDYFSKKLKDYQKKKKAIFLECLAIKEAIVYWQYRLIGKKFTVICDHKPLEGQNIRSRTDEELGDMMHFLSQFDFDIKYEPGKTNVEADYLSRNPIIAETENAEESLKTVNFAQIEDIREDQKMNKEQINSMKDSREENGIVYKIKKNKKQVIVSEEFGKSLIANIHRNYGHICKSKVLNKIRDYYYFRNMEKMTKRFCDSCDICSRNKTRSKHYGLLAKLGPAEKPFDIVSLDTIGGFAGNRSSKRYLHLLVDHFTRYAFILTSKNQTAEDFIKLLKKIQDKHQIKTLLTDQYSGINSDAFKKYLKQQKINLIFTAVNCPFSNGLNERLNQTLVNRIRCKINETKSRAWSKIAEECTEQYNRTEHSVTGFSPEYLLFGEMDPAIPEELRPRRNLEKDRILALRNSQRNHMYNKSKYDKNRVNYDFEVGQMVYVENGSRLNRKKLDEVRIGPFPIIQKISNSIFEVDSGHRKKESNYYHISKLKPHIKSEGMENF</sequence>
<dbReference type="GO" id="GO:0003964">
    <property type="term" value="F:RNA-directed DNA polymerase activity"/>
    <property type="evidence" value="ECO:0007669"/>
    <property type="project" value="UniProtKB-EC"/>
</dbReference>
<feature type="domain" description="Integrase catalytic" evidence="4">
    <location>
        <begin position="702"/>
        <end position="860"/>
    </location>
</feature>
<reference evidence="5" key="1">
    <citation type="submission" date="2021-08" db="EMBL/GenBank/DDBJ databases">
        <authorList>
            <person name="Misof B."/>
            <person name="Oliver O."/>
            <person name="Podsiadlowski L."/>
            <person name="Donath A."/>
            <person name="Peters R."/>
            <person name="Mayer C."/>
            <person name="Rust J."/>
            <person name="Gunkel S."/>
            <person name="Lesny P."/>
            <person name="Martin S."/>
            <person name="Oeyen J.P."/>
            <person name="Petersen M."/>
            <person name="Panagiotis P."/>
            <person name="Wilbrandt J."/>
            <person name="Tanja T."/>
        </authorList>
    </citation>
    <scope>NUCLEOTIDE SEQUENCE</scope>
    <source>
        <strain evidence="5">GBR_01_08_01A</strain>
        <tissue evidence="5">Thorax + abdomen</tissue>
    </source>
</reference>
<gene>
    <name evidence="5" type="ORF">KPH14_012879</name>
</gene>
<dbReference type="Proteomes" id="UP001258017">
    <property type="component" value="Unassembled WGS sequence"/>
</dbReference>
<dbReference type="CDD" id="cd09274">
    <property type="entry name" value="RNase_HI_RT_Ty3"/>
    <property type="match status" value="1"/>
</dbReference>
<dbReference type="InterPro" id="IPR041588">
    <property type="entry name" value="Integrase_H2C2"/>
</dbReference>
<dbReference type="AlphaFoldDB" id="A0AAD9RE93"/>
<evidence type="ECO:0000259" key="4">
    <source>
        <dbReference type="PROSITE" id="PS50994"/>
    </source>
</evidence>
<dbReference type="InterPro" id="IPR000477">
    <property type="entry name" value="RT_dom"/>
</dbReference>
<dbReference type="PANTHER" id="PTHR37984:SF5">
    <property type="entry name" value="PROTEIN NYNRIN-LIKE"/>
    <property type="match status" value="1"/>
</dbReference>
<dbReference type="EC" id="2.7.7.49" evidence="1"/>
<dbReference type="InterPro" id="IPR043128">
    <property type="entry name" value="Rev_trsase/Diguanyl_cyclase"/>
</dbReference>
<dbReference type="Pfam" id="PF17919">
    <property type="entry name" value="RT_RNaseH_2"/>
    <property type="match status" value="1"/>
</dbReference>
<dbReference type="Pfam" id="PF17921">
    <property type="entry name" value="Integrase_H2C2"/>
    <property type="match status" value="1"/>
</dbReference>
<comment type="caution">
    <text evidence="5">The sequence shown here is derived from an EMBL/GenBank/DDBJ whole genome shotgun (WGS) entry which is preliminary data.</text>
</comment>